<dbReference type="AlphaFoldDB" id="A0A5B7E8A1"/>
<protein>
    <submittedName>
        <fullName evidence="1">Uncharacterized protein</fullName>
    </submittedName>
</protein>
<proteinExistence type="predicted"/>
<comment type="caution">
    <text evidence="1">The sequence shown here is derived from an EMBL/GenBank/DDBJ whole genome shotgun (WGS) entry which is preliminary data.</text>
</comment>
<reference evidence="1 2" key="1">
    <citation type="submission" date="2019-05" db="EMBL/GenBank/DDBJ databases">
        <title>Another draft genome of Portunus trituberculatus and its Hox gene families provides insights of decapod evolution.</title>
        <authorList>
            <person name="Jeong J.-H."/>
            <person name="Song I."/>
            <person name="Kim S."/>
            <person name="Choi T."/>
            <person name="Kim D."/>
            <person name="Ryu S."/>
            <person name="Kim W."/>
        </authorList>
    </citation>
    <scope>NUCLEOTIDE SEQUENCE [LARGE SCALE GENOMIC DNA]</scope>
    <source>
        <tissue evidence="1">Muscle</tissue>
    </source>
</reference>
<sequence length="81" mass="8964">MNIYRRLCCLPEKKGRHTSDSKFWVSIFRRAVRLIGLGGVPRAWMSRKQTSFSESFCPIPVAAVSPTGCLALPGMCSVGFV</sequence>
<name>A0A5B7E8A1_PORTR</name>
<evidence type="ECO:0000313" key="2">
    <source>
        <dbReference type="Proteomes" id="UP000324222"/>
    </source>
</evidence>
<accession>A0A5B7E8A1</accession>
<organism evidence="1 2">
    <name type="scientific">Portunus trituberculatus</name>
    <name type="common">Swimming crab</name>
    <name type="synonym">Neptunus trituberculatus</name>
    <dbReference type="NCBI Taxonomy" id="210409"/>
    <lineage>
        <taxon>Eukaryota</taxon>
        <taxon>Metazoa</taxon>
        <taxon>Ecdysozoa</taxon>
        <taxon>Arthropoda</taxon>
        <taxon>Crustacea</taxon>
        <taxon>Multicrustacea</taxon>
        <taxon>Malacostraca</taxon>
        <taxon>Eumalacostraca</taxon>
        <taxon>Eucarida</taxon>
        <taxon>Decapoda</taxon>
        <taxon>Pleocyemata</taxon>
        <taxon>Brachyura</taxon>
        <taxon>Eubrachyura</taxon>
        <taxon>Portunoidea</taxon>
        <taxon>Portunidae</taxon>
        <taxon>Portuninae</taxon>
        <taxon>Portunus</taxon>
    </lineage>
</organism>
<gene>
    <name evidence="1" type="ORF">E2C01_023553</name>
</gene>
<keyword evidence="2" id="KW-1185">Reference proteome</keyword>
<dbReference type="Proteomes" id="UP000324222">
    <property type="component" value="Unassembled WGS sequence"/>
</dbReference>
<evidence type="ECO:0000313" key="1">
    <source>
        <dbReference type="EMBL" id="MPC30291.1"/>
    </source>
</evidence>
<dbReference type="EMBL" id="VSRR010002225">
    <property type="protein sequence ID" value="MPC30291.1"/>
    <property type="molecule type" value="Genomic_DNA"/>
</dbReference>